<name>A0A0B1T700_OESDE</name>
<sequence length="95" mass="11163">MSVKYSSHLEPLIKMVPFLNKSVDEEITLKFILKKYEEVQLGVTTPEPYLSNALWLWTQNPNQVEDKNEYSCSIDVKPHETNKYNIRTLVCLFLQ</sequence>
<proteinExistence type="predicted"/>
<gene>
    <name evidence="1" type="ORF">OESDEN_07077</name>
</gene>
<evidence type="ECO:0000313" key="2">
    <source>
        <dbReference type="Proteomes" id="UP000053660"/>
    </source>
</evidence>
<dbReference type="EMBL" id="KN550992">
    <property type="protein sequence ID" value="KHJ93019.1"/>
    <property type="molecule type" value="Genomic_DNA"/>
</dbReference>
<accession>A0A0B1T700</accession>
<evidence type="ECO:0000313" key="1">
    <source>
        <dbReference type="EMBL" id="KHJ93019.1"/>
    </source>
</evidence>
<dbReference type="Proteomes" id="UP000053660">
    <property type="component" value="Unassembled WGS sequence"/>
</dbReference>
<reference evidence="1 2" key="1">
    <citation type="submission" date="2014-03" db="EMBL/GenBank/DDBJ databases">
        <title>Draft genome of the hookworm Oesophagostomum dentatum.</title>
        <authorList>
            <person name="Mitreva M."/>
        </authorList>
    </citation>
    <scope>NUCLEOTIDE SEQUENCE [LARGE SCALE GENOMIC DNA]</scope>
    <source>
        <strain evidence="1 2">OD-Hann</strain>
    </source>
</reference>
<keyword evidence="2" id="KW-1185">Reference proteome</keyword>
<protein>
    <submittedName>
        <fullName evidence="1">Uncharacterized protein</fullName>
    </submittedName>
</protein>
<dbReference type="AlphaFoldDB" id="A0A0B1T700"/>
<organism evidence="1 2">
    <name type="scientific">Oesophagostomum dentatum</name>
    <name type="common">Nodular worm</name>
    <dbReference type="NCBI Taxonomy" id="61180"/>
    <lineage>
        <taxon>Eukaryota</taxon>
        <taxon>Metazoa</taxon>
        <taxon>Ecdysozoa</taxon>
        <taxon>Nematoda</taxon>
        <taxon>Chromadorea</taxon>
        <taxon>Rhabditida</taxon>
        <taxon>Rhabditina</taxon>
        <taxon>Rhabditomorpha</taxon>
        <taxon>Strongyloidea</taxon>
        <taxon>Strongylidae</taxon>
        <taxon>Oesophagostomum</taxon>
    </lineage>
</organism>